<dbReference type="RefSeq" id="WP_118391853.1">
    <property type="nucleotide sequence ID" value="NZ_QRUJ01000001.1"/>
</dbReference>
<sequence length="299" mass="34821">MENSIKPIEIDDDYADILKIKEQYAYRFGYTRPKEDLIAFKNRTIAAIASTIYDEYDLQFYTRKIFELLGYPYTGVKEWGFDGSLLHQALGTVKIEKDKSILYIWFQILEFVANSITRADDCSRQYAFVQKIAIALKLSGINAVICIDGEEYKFFPYSDAFFDKPMVVDVINWLSTYEKAQNQYRQALNDMLKGKYDRQVVDSLRLALELFLKQFLGNDKSLENQVKDLGVYLKNKNLSSEVSNMFFKLIDCYAKYNNSHAKHDDSVDENELDFLLYLTGSFIRFLIKINNKNMIVADS</sequence>
<dbReference type="AlphaFoldDB" id="A0A395V481"/>
<reference evidence="1 2" key="1">
    <citation type="submission" date="2018-08" db="EMBL/GenBank/DDBJ databases">
        <title>A genome reference for cultivated species of the human gut microbiota.</title>
        <authorList>
            <person name="Zou Y."/>
            <person name="Xue W."/>
            <person name="Luo G."/>
        </authorList>
    </citation>
    <scope>NUCLEOTIDE SEQUENCE [LARGE SCALE GENOMIC DNA]</scope>
    <source>
        <strain evidence="1 2">AF25-15</strain>
    </source>
</reference>
<gene>
    <name evidence="1" type="ORF">DWY38_01780</name>
</gene>
<comment type="caution">
    <text evidence="1">The sequence shown here is derived from an EMBL/GenBank/DDBJ whole genome shotgun (WGS) entry which is preliminary data.</text>
</comment>
<accession>A0A395V481</accession>
<evidence type="ECO:0000313" key="1">
    <source>
        <dbReference type="EMBL" id="RGR57113.1"/>
    </source>
</evidence>
<name>A0A395V481_9FIRM</name>
<dbReference type="Proteomes" id="UP000266066">
    <property type="component" value="Unassembled WGS sequence"/>
</dbReference>
<proteinExistence type="predicted"/>
<organism evidence="1 2">
    <name type="scientific">Agathobacter rectalis</name>
    <dbReference type="NCBI Taxonomy" id="39491"/>
    <lineage>
        <taxon>Bacteria</taxon>
        <taxon>Bacillati</taxon>
        <taxon>Bacillota</taxon>
        <taxon>Clostridia</taxon>
        <taxon>Lachnospirales</taxon>
        <taxon>Lachnospiraceae</taxon>
        <taxon>Agathobacter</taxon>
    </lineage>
</organism>
<dbReference type="EMBL" id="QRUJ01000001">
    <property type="protein sequence ID" value="RGR57113.1"/>
    <property type="molecule type" value="Genomic_DNA"/>
</dbReference>
<evidence type="ECO:0000313" key="2">
    <source>
        <dbReference type="Proteomes" id="UP000266066"/>
    </source>
</evidence>
<protein>
    <submittedName>
        <fullName evidence="1">Uncharacterized protein</fullName>
    </submittedName>
</protein>